<keyword evidence="3" id="KW-0804">Transcription</keyword>
<feature type="domain" description="HTH tetR-type" evidence="6">
    <location>
        <begin position="1"/>
        <end position="60"/>
    </location>
</feature>
<dbReference type="PANTHER" id="PTHR30055">
    <property type="entry name" value="HTH-TYPE TRANSCRIPTIONAL REGULATOR RUTR"/>
    <property type="match status" value="1"/>
</dbReference>
<dbReference type="PROSITE" id="PS50977">
    <property type="entry name" value="HTH_TETR_2"/>
    <property type="match status" value="1"/>
</dbReference>
<accession>I8UBE8</accession>
<reference evidence="7 8" key="1">
    <citation type="journal article" date="2012" name="J. Bacteriol.">
        <title>Genome of Bacillus macauensis ZFHKF-1, a Long-Chain-Forming Bacterium.</title>
        <authorList>
            <person name="Cai L."/>
            <person name="Zhang T."/>
        </authorList>
    </citation>
    <scope>NUCLEOTIDE SEQUENCE [LARGE SCALE GENOMIC DNA]</scope>
    <source>
        <strain evidence="7 8">ZFHKF-1</strain>
    </source>
</reference>
<dbReference type="InterPro" id="IPR001647">
    <property type="entry name" value="HTH_TetR"/>
</dbReference>
<feature type="coiled-coil region" evidence="5">
    <location>
        <begin position="74"/>
        <end position="136"/>
    </location>
</feature>
<dbReference type="eggNOG" id="COG1309">
    <property type="taxonomic scope" value="Bacteria"/>
</dbReference>
<dbReference type="InterPro" id="IPR050109">
    <property type="entry name" value="HTH-type_TetR-like_transc_reg"/>
</dbReference>
<evidence type="ECO:0000256" key="5">
    <source>
        <dbReference type="SAM" id="Coils"/>
    </source>
</evidence>
<dbReference type="Gene3D" id="1.10.10.60">
    <property type="entry name" value="Homeodomain-like"/>
    <property type="match status" value="1"/>
</dbReference>
<dbReference type="STRING" id="1196324.A374_17039"/>
<evidence type="ECO:0000313" key="7">
    <source>
        <dbReference type="EMBL" id="EIT84108.1"/>
    </source>
</evidence>
<dbReference type="PRINTS" id="PR00455">
    <property type="entry name" value="HTHTETR"/>
</dbReference>
<dbReference type="PATRIC" id="fig|1196324.3.peg.3480"/>
<comment type="caution">
    <text evidence="7">The sequence shown here is derived from an EMBL/GenBank/DDBJ whole genome shotgun (WGS) entry which is preliminary data.</text>
</comment>
<dbReference type="AlphaFoldDB" id="I8UBE8"/>
<name>I8UBE8_9BACL</name>
<dbReference type="InterPro" id="IPR009057">
    <property type="entry name" value="Homeodomain-like_sf"/>
</dbReference>
<evidence type="ECO:0000256" key="3">
    <source>
        <dbReference type="ARBA" id="ARBA00023163"/>
    </source>
</evidence>
<feature type="DNA-binding region" description="H-T-H motif" evidence="4">
    <location>
        <begin position="23"/>
        <end position="42"/>
    </location>
</feature>
<dbReference type="Gene3D" id="1.10.357.10">
    <property type="entry name" value="Tetracycline Repressor, domain 2"/>
    <property type="match status" value="1"/>
</dbReference>
<evidence type="ECO:0000256" key="4">
    <source>
        <dbReference type="PROSITE-ProRule" id="PRU00335"/>
    </source>
</evidence>
<dbReference type="Proteomes" id="UP000004080">
    <property type="component" value="Unassembled WGS sequence"/>
</dbReference>
<keyword evidence="8" id="KW-1185">Reference proteome</keyword>
<dbReference type="EMBL" id="AKKV01000040">
    <property type="protein sequence ID" value="EIT84108.1"/>
    <property type="molecule type" value="Genomic_DNA"/>
</dbReference>
<protein>
    <submittedName>
        <fullName evidence="7">TetR family transcriptional regulator</fullName>
    </submittedName>
</protein>
<dbReference type="PANTHER" id="PTHR30055:SF238">
    <property type="entry name" value="MYCOFACTOCIN BIOSYNTHESIS TRANSCRIPTIONAL REGULATOR MFTR-RELATED"/>
    <property type="match status" value="1"/>
</dbReference>
<proteinExistence type="predicted"/>
<sequence length="187" mass="21595">MGAQQIKEAALHYFAKEGYDGASLAAIAKEAGMKAPSIYAHFKSKDELFLAVMEEVASQEQEKVRAYFVASGAMRLQEKLYDFFLQQIKQYEENEAMRFWLRISFFPPSHLQAPILERLYRNLDEMEAVIQEEFNRSKLDGIDEQKAAKAYIAVLDSILVELLYGGKKRVQERLEASWYMFARGVFL</sequence>
<dbReference type="RefSeq" id="WP_007203479.1">
    <property type="nucleotide sequence ID" value="NZ_AKKV01000040.1"/>
</dbReference>
<evidence type="ECO:0000259" key="6">
    <source>
        <dbReference type="PROSITE" id="PS50977"/>
    </source>
</evidence>
<dbReference type="GO" id="GO:0003700">
    <property type="term" value="F:DNA-binding transcription factor activity"/>
    <property type="evidence" value="ECO:0007669"/>
    <property type="project" value="TreeGrafter"/>
</dbReference>
<evidence type="ECO:0000256" key="2">
    <source>
        <dbReference type="ARBA" id="ARBA00023125"/>
    </source>
</evidence>
<gene>
    <name evidence="7" type="ORF">A374_17039</name>
</gene>
<evidence type="ECO:0000313" key="8">
    <source>
        <dbReference type="Proteomes" id="UP000004080"/>
    </source>
</evidence>
<keyword evidence="5" id="KW-0175">Coiled coil</keyword>
<keyword evidence="2 4" id="KW-0238">DNA-binding</keyword>
<dbReference type="Pfam" id="PF00440">
    <property type="entry name" value="TetR_N"/>
    <property type="match status" value="1"/>
</dbReference>
<evidence type="ECO:0000256" key="1">
    <source>
        <dbReference type="ARBA" id="ARBA00023015"/>
    </source>
</evidence>
<dbReference type="OrthoDB" id="509229at2"/>
<dbReference type="GO" id="GO:0000976">
    <property type="term" value="F:transcription cis-regulatory region binding"/>
    <property type="evidence" value="ECO:0007669"/>
    <property type="project" value="TreeGrafter"/>
</dbReference>
<dbReference type="SUPFAM" id="SSF46689">
    <property type="entry name" value="Homeodomain-like"/>
    <property type="match status" value="1"/>
</dbReference>
<organism evidence="7 8">
    <name type="scientific">Fictibacillus macauensis ZFHKF-1</name>
    <dbReference type="NCBI Taxonomy" id="1196324"/>
    <lineage>
        <taxon>Bacteria</taxon>
        <taxon>Bacillati</taxon>
        <taxon>Bacillota</taxon>
        <taxon>Bacilli</taxon>
        <taxon>Bacillales</taxon>
        <taxon>Fictibacillaceae</taxon>
        <taxon>Fictibacillus</taxon>
    </lineage>
</organism>
<keyword evidence="1" id="KW-0805">Transcription regulation</keyword>